<evidence type="ECO:0000313" key="2">
    <source>
        <dbReference type="RefSeq" id="XP_075074352.1"/>
    </source>
</evidence>
<name>A0AC58RNQ0_TOBAC</name>
<keyword evidence="1" id="KW-1185">Reference proteome</keyword>
<organism evidence="1 2">
    <name type="scientific">Nicotiana tabacum</name>
    <name type="common">Common tobacco</name>
    <dbReference type="NCBI Taxonomy" id="4097"/>
    <lineage>
        <taxon>Eukaryota</taxon>
        <taxon>Viridiplantae</taxon>
        <taxon>Streptophyta</taxon>
        <taxon>Embryophyta</taxon>
        <taxon>Tracheophyta</taxon>
        <taxon>Spermatophyta</taxon>
        <taxon>Magnoliopsida</taxon>
        <taxon>eudicotyledons</taxon>
        <taxon>Gunneridae</taxon>
        <taxon>Pentapetalae</taxon>
        <taxon>asterids</taxon>
        <taxon>lamiids</taxon>
        <taxon>Solanales</taxon>
        <taxon>Solanaceae</taxon>
        <taxon>Nicotianoideae</taxon>
        <taxon>Nicotianeae</taxon>
        <taxon>Nicotiana</taxon>
    </lineage>
</organism>
<dbReference type="Proteomes" id="UP000790787">
    <property type="component" value="Chromosome 7"/>
</dbReference>
<gene>
    <name evidence="2" type="primary">LOC107808990</name>
</gene>
<accession>A0AC58RNQ0</accession>
<protein>
    <submittedName>
        <fullName evidence="2">Late blight resistance protein homolog R1B-17</fullName>
    </submittedName>
</protein>
<reference evidence="1" key="1">
    <citation type="journal article" date="2014" name="Nat. Commun.">
        <title>The tobacco genome sequence and its comparison with those of tomato and potato.</title>
        <authorList>
            <person name="Sierro N."/>
            <person name="Battey J.N."/>
            <person name="Ouadi S."/>
            <person name="Bakaher N."/>
            <person name="Bovet L."/>
            <person name="Willig A."/>
            <person name="Goepfert S."/>
            <person name="Peitsch M.C."/>
            <person name="Ivanov N.V."/>
        </authorList>
    </citation>
    <scope>NUCLEOTIDE SEQUENCE [LARGE SCALE GENOMIC DNA]</scope>
</reference>
<sequence length="491" mass="57167">MNDFSLYLSEYMDCSDKNLNDALRYFFSSDTFFSKEVRILQKTDRYFKQLKCIQKRMRFLIFLYDTEINVYIEHVKQKGLSIQMQIMAKNVGQFCLDLWINKDIYDTFDIERQETTKRIFISSPMSVGVYKKKLENFPKNVSAQDIDVAIELLLVFLANALKHLISGRILNDILENVGSLVGDVLCVIQKLLPSSITKDDCSVINLCSRQILEKIENLKAQFPTVGGLSFLDSLLRKLNEMLKYETCLDFMLKPHIVILEKDISSLKSLFRDVAKVHHEHEILKDFQRRTINLTYEAEIAINSILAQYNALWHSFCALLSIIKEVKHIRTEVTKMWSENIDLRPCTVVESSKHLSIQHSNPMNDEEIIGFENDMKRIIRHLIQGTNDLDVIPIVGMGGQGKTTCATKLYNDDIIVSHFDVRAWCIVSQTYNRRELLQELLEQVTDYKDKGYKNDILADMIRKRLMGKRYLILLSIIYIYIHIRTKNKATDI</sequence>
<evidence type="ECO:0000313" key="1">
    <source>
        <dbReference type="Proteomes" id="UP000790787"/>
    </source>
</evidence>
<reference evidence="2" key="2">
    <citation type="submission" date="2025-08" db="UniProtKB">
        <authorList>
            <consortium name="RefSeq"/>
        </authorList>
    </citation>
    <scope>IDENTIFICATION</scope>
    <source>
        <tissue evidence="2">Leaf</tissue>
    </source>
</reference>
<proteinExistence type="predicted"/>
<dbReference type="RefSeq" id="XP_075074352.1">
    <property type="nucleotide sequence ID" value="XM_075218251.1"/>
</dbReference>